<evidence type="ECO:0000313" key="8">
    <source>
        <dbReference type="Proteomes" id="UP001596408"/>
    </source>
</evidence>
<dbReference type="EMBL" id="JBHSXH010000015">
    <property type="protein sequence ID" value="MFC6827051.1"/>
    <property type="molecule type" value="Genomic_DNA"/>
</dbReference>
<dbReference type="Proteomes" id="UP001596408">
    <property type="component" value="Unassembled WGS sequence"/>
</dbReference>
<dbReference type="InterPro" id="IPR000700">
    <property type="entry name" value="PAS-assoc_C"/>
</dbReference>
<dbReference type="Pfam" id="PF00989">
    <property type="entry name" value="PAS"/>
    <property type="match status" value="1"/>
</dbReference>
<comment type="caution">
    <text evidence="7">The sequence shown here is derived from an EMBL/GenBank/DDBJ whole genome shotgun (WGS) entry which is preliminary data.</text>
</comment>
<dbReference type="Gene3D" id="3.30.450.40">
    <property type="match status" value="2"/>
</dbReference>
<evidence type="ECO:0000256" key="1">
    <source>
        <dbReference type="ARBA" id="ARBA00023015"/>
    </source>
</evidence>
<dbReference type="InterPro" id="IPR013767">
    <property type="entry name" value="PAS_fold"/>
</dbReference>
<dbReference type="InterPro" id="IPR000014">
    <property type="entry name" value="PAS"/>
</dbReference>
<protein>
    <submittedName>
        <fullName evidence="7">PAS domain S-box protein</fullName>
    </submittedName>
</protein>
<dbReference type="CDD" id="cd00130">
    <property type="entry name" value="PAS"/>
    <property type="match status" value="2"/>
</dbReference>
<dbReference type="PROSITE" id="PS50113">
    <property type="entry name" value="PAC"/>
    <property type="match status" value="1"/>
</dbReference>
<dbReference type="Pfam" id="PF13426">
    <property type="entry name" value="PAS_9"/>
    <property type="match status" value="1"/>
</dbReference>
<dbReference type="AlphaFoldDB" id="A0ABD5U2G9"/>
<dbReference type="RefSeq" id="WP_379699398.1">
    <property type="nucleotide sequence ID" value="NZ_JBHSXH010000015.1"/>
</dbReference>
<dbReference type="Gene3D" id="3.30.450.20">
    <property type="entry name" value="PAS domain"/>
    <property type="match status" value="2"/>
</dbReference>
<sequence>MSPVPDGTPPSSERTLDDWTMDVPVGNLLSRADIATFELTPNGKISDVNDAFTSLAGYARETLLDRPFSHLTASERLPPPVEAFLGASEGDDPPESVSATAPLETASGTAVLCEVHLQRNGRSGGDERYLGVVRRKGRPERGGDDGRERPEDAPAKAFVALADAVRDGIIVLDADSRIQYANPAVERILGYTSEELVGGSKIQIIPDRLQQVHLDALQTYLDTGKRNIDWGYVELPGQHRDGYEVPLGISLNDFFFEGNRYFVGLFRDISKRKKAERELAAKAAQQETVAELGHEALTATDVDSLLDEVVGRVADTLDAEYCEVLELDVDAERFRFRAGVGWDDGVLESATVPVSEATQAGYTLSTERPLVVEDFGTDPRFEGTGGIADFGVRSGIDVIIGPADDPWGILGVHDAAAREFSAYDVHFVENVAHIVASAIDRHAYTRQLEVQREELEALNQLNRLARDIQRAIITESSREEIEQLVCDRLARKENYSFAWIGQVDLAGQTLTPVARAGDDRGYIDDVTVTLDERDTGKGPAGMAVQTWNVQVVSDVETDGTFEPWREAALERGVRSVATIPIVYEQTVYGVLGIYSGEKSAFGPDARSIFGSFGEMVGHAIVAATQKHALLTREMTEVTLQLQNLVDLVDGGASNLPEVAVSQVVPTGRESYVLIGTAAPEAEASIRELAEGAPSVSDVSLAEEKDGELRFRLRIRNPPLISQVVARGGRVSRIVVNDAGLTATMELPPHVETSEIVEEVKASYPSANILLQRRKTVERSVASEKGLLDSLTERQRTALELAYRQGYFEWPRRNSGEDLAEILDVSPATFHQHLRASERKFLTAIFDGAKPSAGRDNGGARRD</sequence>
<proteinExistence type="predicted"/>
<reference evidence="7 8" key="1">
    <citation type="journal article" date="2019" name="Int. J. Syst. Evol. Microbiol.">
        <title>The Global Catalogue of Microorganisms (GCM) 10K type strain sequencing project: providing services to taxonomists for standard genome sequencing and annotation.</title>
        <authorList>
            <consortium name="The Broad Institute Genomics Platform"/>
            <consortium name="The Broad Institute Genome Sequencing Center for Infectious Disease"/>
            <person name="Wu L."/>
            <person name="Ma J."/>
        </authorList>
    </citation>
    <scope>NUCLEOTIDE SEQUENCE [LARGE SCALE GENOMIC DNA]</scope>
    <source>
        <strain evidence="7 8">YIM 94188</strain>
    </source>
</reference>
<dbReference type="PANTHER" id="PTHR34236">
    <property type="entry name" value="DIMETHYL SULFOXIDE REDUCTASE TRANSCRIPTIONAL ACTIVATOR"/>
    <property type="match status" value="1"/>
</dbReference>
<dbReference type="InterPro" id="IPR003018">
    <property type="entry name" value="GAF"/>
</dbReference>
<dbReference type="SMART" id="SM00091">
    <property type="entry name" value="PAS"/>
    <property type="match status" value="2"/>
</dbReference>
<feature type="domain" description="PAS" evidence="5">
    <location>
        <begin position="28"/>
        <end position="66"/>
    </location>
</feature>
<dbReference type="Pfam" id="PF13185">
    <property type="entry name" value="GAF_2"/>
    <property type="match status" value="1"/>
</dbReference>
<name>A0ABD5U2G9_9EURY</name>
<dbReference type="SUPFAM" id="SSF55781">
    <property type="entry name" value="GAF domain-like"/>
    <property type="match status" value="2"/>
</dbReference>
<accession>A0ABD5U2G9</accession>
<dbReference type="Pfam" id="PF15915">
    <property type="entry name" value="BAT"/>
    <property type="match status" value="1"/>
</dbReference>
<keyword evidence="8" id="KW-1185">Reference proteome</keyword>
<organism evidence="7 8">
    <name type="scientific">Halopelagius fulvigenes</name>
    <dbReference type="NCBI Taxonomy" id="1198324"/>
    <lineage>
        <taxon>Archaea</taxon>
        <taxon>Methanobacteriati</taxon>
        <taxon>Methanobacteriota</taxon>
        <taxon>Stenosarchaea group</taxon>
        <taxon>Halobacteria</taxon>
        <taxon>Halobacteriales</taxon>
        <taxon>Haloferacaceae</taxon>
    </lineage>
</organism>
<evidence type="ECO:0000256" key="3">
    <source>
        <dbReference type="SAM" id="Coils"/>
    </source>
</evidence>
<dbReference type="InterPro" id="IPR029016">
    <property type="entry name" value="GAF-like_dom_sf"/>
</dbReference>
<feature type="domain" description="PAS" evidence="5">
    <location>
        <begin position="154"/>
        <end position="224"/>
    </location>
</feature>
<dbReference type="PROSITE" id="PS50112">
    <property type="entry name" value="PAS"/>
    <property type="match status" value="2"/>
</dbReference>
<dbReference type="SMART" id="SM00065">
    <property type="entry name" value="GAF"/>
    <property type="match status" value="2"/>
</dbReference>
<gene>
    <name evidence="7" type="ORF">ACFQEV_18910</name>
</gene>
<dbReference type="NCBIfam" id="TIGR00229">
    <property type="entry name" value="sensory_box"/>
    <property type="match status" value="2"/>
</dbReference>
<dbReference type="Pfam" id="PF01590">
    <property type="entry name" value="GAF"/>
    <property type="match status" value="1"/>
</dbReference>
<keyword evidence="3" id="KW-0175">Coiled coil</keyword>
<evidence type="ECO:0000259" key="6">
    <source>
        <dbReference type="PROSITE" id="PS50113"/>
    </source>
</evidence>
<evidence type="ECO:0000256" key="2">
    <source>
        <dbReference type="ARBA" id="ARBA00023163"/>
    </source>
</evidence>
<feature type="domain" description="PAC" evidence="6">
    <location>
        <begin position="226"/>
        <end position="281"/>
    </location>
</feature>
<dbReference type="Pfam" id="PF04967">
    <property type="entry name" value="HTH_10"/>
    <property type="match status" value="1"/>
</dbReference>
<dbReference type="InterPro" id="IPR035965">
    <property type="entry name" value="PAS-like_dom_sf"/>
</dbReference>
<evidence type="ECO:0000313" key="7">
    <source>
        <dbReference type="EMBL" id="MFC6827051.1"/>
    </source>
</evidence>
<feature type="coiled-coil region" evidence="3">
    <location>
        <begin position="441"/>
        <end position="468"/>
    </location>
</feature>
<dbReference type="InterPro" id="IPR007050">
    <property type="entry name" value="HTH_bacterioopsin"/>
</dbReference>
<feature type="region of interest" description="Disordered" evidence="4">
    <location>
        <begin position="133"/>
        <end position="153"/>
    </location>
</feature>
<keyword evidence="1" id="KW-0805">Transcription regulation</keyword>
<keyword evidence="2" id="KW-0804">Transcription</keyword>
<evidence type="ECO:0000256" key="4">
    <source>
        <dbReference type="SAM" id="MobiDB-lite"/>
    </source>
</evidence>
<dbReference type="PANTHER" id="PTHR34236:SF1">
    <property type="entry name" value="DIMETHYL SULFOXIDE REDUCTASE TRANSCRIPTIONAL ACTIVATOR"/>
    <property type="match status" value="1"/>
</dbReference>
<evidence type="ECO:0000259" key="5">
    <source>
        <dbReference type="PROSITE" id="PS50112"/>
    </source>
</evidence>
<dbReference type="SUPFAM" id="SSF55785">
    <property type="entry name" value="PYP-like sensor domain (PAS domain)"/>
    <property type="match status" value="2"/>
</dbReference>
<feature type="compositionally biased region" description="Basic and acidic residues" evidence="4">
    <location>
        <begin position="139"/>
        <end position="153"/>
    </location>
</feature>
<dbReference type="InterPro" id="IPR031803">
    <property type="entry name" value="BAT_GAF/HTH-assoc"/>
</dbReference>